<keyword evidence="2" id="KW-0813">Transport</keyword>
<comment type="caution">
    <text evidence="4">The sequence shown here is derived from an EMBL/GenBank/DDBJ whole genome shotgun (WGS) entry which is preliminary data.</text>
</comment>
<feature type="domain" description="ABC transporter" evidence="3">
    <location>
        <begin position="7"/>
        <end position="48"/>
    </location>
</feature>
<name>A0A3C1KAQ7_9MICO</name>
<gene>
    <name evidence="4" type="ORF">DCP95_04205</name>
</gene>
<dbReference type="GO" id="GO:0016887">
    <property type="term" value="F:ATP hydrolysis activity"/>
    <property type="evidence" value="ECO:0007669"/>
    <property type="project" value="InterPro"/>
</dbReference>
<comment type="similarity">
    <text evidence="1">Belongs to the ABC transporter superfamily.</text>
</comment>
<dbReference type="InterPro" id="IPR027417">
    <property type="entry name" value="P-loop_NTPase"/>
</dbReference>
<sequence>ASDALWLVGLGEERFRALGTMSTGQRQRVKLAQAIAADPSLVLLDEPTDGLDPVQRDEMLALIRQISADYGIDVLLSSHLLEEVERICDNIVALDAGRLVAQGPLASLVGDTTTITAELVEIVEHPGAVDAVEERLRAAGLDVRRDLNQLRVTAADQQTSLDAIRDAVAAEQARLRRVVIDRTTLEDLFTEAPA</sequence>
<feature type="non-terminal residue" evidence="4">
    <location>
        <position position="1"/>
    </location>
</feature>
<evidence type="ECO:0000313" key="5">
    <source>
        <dbReference type="Proteomes" id="UP000257479"/>
    </source>
</evidence>
<dbReference type="Pfam" id="PF00005">
    <property type="entry name" value="ABC_tran"/>
    <property type="match status" value="1"/>
</dbReference>
<dbReference type="PANTHER" id="PTHR43335:SF2">
    <property type="entry name" value="ABC TRANSPORTER, ATP-BINDING PROTEIN"/>
    <property type="match status" value="1"/>
</dbReference>
<dbReference type="Proteomes" id="UP000257479">
    <property type="component" value="Unassembled WGS sequence"/>
</dbReference>
<dbReference type="InterPro" id="IPR003439">
    <property type="entry name" value="ABC_transporter-like_ATP-bd"/>
</dbReference>
<dbReference type="AlphaFoldDB" id="A0A3C1KAQ7"/>
<evidence type="ECO:0000313" key="4">
    <source>
        <dbReference type="EMBL" id="HAN23759.1"/>
    </source>
</evidence>
<organism evidence="4 5">
    <name type="scientific">Microbacterium ginsengisoli</name>
    <dbReference type="NCBI Taxonomy" id="400772"/>
    <lineage>
        <taxon>Bacteria</taxon>
        <taxon>Bacillati</taxon>
        <taxon>Actinomycetota</taxon>
        <taxon>Actinomycetes</taxon>
        <taxon>Micrococcales</taxon>
        <taxon>Microbacteriaceae</taxon>
        <taxon>Microbacterium</taxon>
    </lineage>
</organism>
<dbReference type="Gene3D" id="3.40.50.300">
    <property type="entry name" value="P-loop containing nucleotide triphosphate hydrolases"/>
    <property type="match status" value="1"/>
</dbReference>
<evidence type="ECO:0000259" key="3">
    <source>
        <dbReference type="Pfam" id="PF00005"/>
    </source>
</evidence>
<dbReference type="PANTHER" id="PTHR43335">
    <property type="entry name" value="ABC TRANSPORTER, ATP-BINDING PROTEIN"/>
    <property type="match status" value="1"/>
</dbReference>
<reference evidence="4 5" key="1">
    <citation type="journal article" date="2018" name="Nat. Biotechnol.">
        <title>A standardized bacterial taxonomy based on genome phylogeny substantially revises the tree of life.</title>
        <authorList>
            <person name="Parks D.H."/>
            <person name="Chuvochina M."/>
            <person name="Waite D.W."/>
            <person name="Rinke C."/>
            <person name="Skarshewski A."/>
            <person name="Chaumeil P.A."/>
            <person name="Hugenholtz P."/>
        </authorList>
    </citation>
    <scope>NUCLEOTIDE SEQUENCE [LARGE SCALE GENOMIC DNA]</scope>
    <source>
        <strain evidence="4">UBA9152</strain>
    </source>
</reference>
<evidence type="ECO:0000256" key="1">
    <source>
        <dbReference type="ARBA" id="ARBA00005417"/>
    </source>
</evidence>
<dbReference type="GO" id="GO:0005524">
    <property type="term" value="F:ATP binding"/>
    <property type="evidence" value="ECO:0007669"/>
    <property type="project" value="InterPro"/>
</dbReference>
<dbReference type="SUPFAM" id="SSF52540">
    <property type="entry name" value="P-loop containing nucleoside triphosphate hydrolases"/>
    <property type="match status" value="1"/>
</dbReference>
<protein>
    <submittedName>
        <fullName evidence="4">ABC transporter</fullName>
    </submittedName>
</protein>
<evidence type="ECO:0000256" key="2">
    <source>
        <dbReference type="ARBA" id="ARBA00022448"/>
    </source>
</evidence>
<proteinExistence type="inferred from homology"/>
<accession>A0A3C1KAQ7</accession>
<dbReference type="EMBL" id="DMNG01000070">
    <property type="protein sequence ID" value="HAN23759.1"/>
    <property type="molecule type" value="Genomic_DNA"/>
</dbReference>